<dbReference type="FunFam" id="3.40.605.10:FF:000001">
    <property type="entry name" value="Aldehyde dehydrogenase 1"/>
    <property type="match status" value="1"/>
</dbReference>
<dbReference type="OrthoDB" id="20170at2"/>
<evidence type="ECO:0000256" key="4">
    <source>
        <dbReference type="RuleBase" id="RU003345"/>
    </source>
</evidence>
<dbReference type="SUPFAM" id="SSF53720">
    <property type="entry name" value="ALDH-like"/>
    <property type="match status" value="1"/>
</dbReference>
<dbReference type="AlphaFoldDB" id="A0A4U0FBJ8"/>
<accession>A0A4U0FBJ8</accession>
<dbReference type="PROSITE" id="PS00687">
    <property type="entry name" value="ALDEHYDE_DEHYDR_GLU"/>
    <property type="match status" value="1"/>
</dbReference>
<dbReference type="InterPro" id="IPR016160">
    <property type="entry name" value="Ald_DH_CS_CYS"/>
</dbReference>
<dbReference type="InterPro" id="IPR016163">
    <property type="entry name" value="Ald_DH_C"/>
</dbReference>
<keyword evidence="7" id="KW-1185">Reference proteome</keyword>
<dbReference type="InterPro" id="IPR015590">
    <property type="entry name" value="Aldehyde_DH_dom"/>
</dbReference>
<dbReference type="GO" id="GO:0016620">
    <property type="term" value="F:oxidoreductase activity, acting on the aldehyde or oxo group of donors, NAD or NADP as acceptor"/>
    <property type="evidence" value="ECO:0007669"/>
    <property type="project" value="InterPro"/>
</dbReference>
<dbReference type="RefSeq" id="WP_136778474.1">
    <property type="nucleotide sequence ID" value="NZ_SUPK01000006.1"/>
</dbReference>
<dbReference type="Gene3D" id="3.40.605.10">
    <property type="entry name" value="Aldehyde Dehydrogenase, Chain A, domain 1"/>
    <property type="match status" value="1"/>
</dbReference>
<protein>
    <submittedName>
        <fullName evidence="6">Gamma-aminobutyraldehyde dehydrogenase</fullName>
    </submittedName>
</protein>
<dbReference type="InterPro" id="IPR029510">
    <property type="entry name" value="Ald_DH_CS_GLU"/>
</dbReference>
<dbReference type="PROSITE" id="PS00070">
    <property type="entry name" value="ALDEHYDE_DEHYDR_CYS"/>
    <property type="match status" value="1"/>
</dbReference>
<evidence type="ECO:0000256" key="3">
    <source>
        <dbReference type="PROSITE-ProRule" id="PRU10007"/>
    </source>
</evidence>
<dbReference type="PANTHER" id="PTHR11699">
    <property type="entry name" value="ALDEHYDE DEHYDROGENASE-RELATED"/>
    <property type="match status" value="1"/>
</dbReference>
<dbReference type="FunFam" id="3.40.309.10:FF:000009">
    <property type="entry name" value="Aldehyde dehydrogenase A"/>
    <property type="match status" value="1"/>
</dbReference>
<reference evidence="6 7" key="1">
    <citation type="submission" date="2019-04" db="EMBL/GenBank/DDBJ databases">
        <title>Cohnella sp. nov., isolated from soil.</title>
        <authorList>
            <person name="Kim W."/>
        </authorList>
    </citation>
    <scope>NUCLEOTIDE SEQUENCE [LARGE SCALE GENOMIC DNA]</scope>
    <source>
        <strain evidence="6 7">CAU 1483</strain>
    </source>
</reference>
<feature type="active site" evidence="3">
    <location>
        <position position="248"/>
    </location>
</feature>
<dbReference type="EMBL" id="SUPK01000006">
    <property type="protein sequence ID" value="TJY41554.1"/>
    <property type="molecule type" value="Genomic_DNA"/>
</dbReference>
<keyword evidence="2 4" id="KW-0560">Oxidoreductase</keyword>
<gene>
    <name evidence="6" type="ORF">E5161_14245</name>
</gene>
<sequence>MPATYHSYIDGQWVNTPETFEVRNPATGETVGSVDLCGTDHIGQAVAAAKRAYPEWVALGPAGRSELLLRWSEILKERAAEFAELETAQTGKPIIMTETFDIPFSIDNLRFFGAAARIVPGMATVEYVPGHQSSIRREPLGVVGLISPWNYPMNMAVWKLGPALAAGNTAVIKPASLTPLTTIEMARAAHEAGIPAGVLNVVTGPGSSVGEALVKHPDVRMISLTGDTLTGKKIMAQAASTVKKLHLELGGKAPFVVFADADLEAAVQGAAMGGFINSGQDCTAATRVYVEESIYHEFLARLAQRVRRIRVGLPTDRDTEMGSLISWEHRDRVEGFVKRAVEAGAKVAAGGRRPDDPRLAEGAYYMPTVVYEAAQDSEIVMEEIFGPVLVVLPFRDEAHALELANDTIYGLAASVWTRDVFKANRMSAGIQAGTVWVNDHITIVSEMPHGGFKQSGFGKDMSVYALEDYTQIKHVMADVTGRVYKDWHYMK</sequence>
<dbReference type="NCBIfam" id="NF010000">
    <property type="entry name" value="PRK13473.1"/>
    <property type="match status" value="1"/>
</dbReference>
<name>A0A4U0FBJ8_9BACL</name>
<evidence type="ECO:0000313" key="7">
    <source>
        <dbReference type="Proteomes" id="UP000309673"/>
    </source>
</evidence>
<comment type="caution">
    <text evidence="6">The sequence shown here is derived from an EMBL/GenBank/DDBJ whole genome shotgun (WGS) entry which is preliminary data.</text>
</comment>
<dbReference type="InterPro" id="IPR016161">
    <property type="entry name" value="Ald_DH/histidinol_DH"/>
</dbReference>
<comment type="similarity">
    <text evidence="1 4">Belongs to the aldehyde dehydrogenase family.</text>
</comment>
<dbReference type="Proteomes" id="UP000309673">
    <property type="component" value="Unassembled WGS sequence"/>
</dbReference>
<dbReference type="InterPro" id="IPR016162">
    <property type="entry name" value="Ald_DH_N"/>
</dbReference>
<proteinExistence type="inferred from homology"/>
<feature type="domain" description="Aldehyde dehydrogenase" evidence="5">
    <location>
        <begin position="13"/>
        <end position="475"/>
    </location>
</feature>
<organism evidence="6 7">
    <name type="scientific">Cohnella pontilimi</name>
    <dbReference type="NCBI Taxonomy" id="2564100"/>
    <lineage>
        <taxon>Bacteria</taxon>
        <taxon>Bacillati</taxon>
        <taxon>Bacillota</taxon>
        <taxon>Bacilli</taxon>
        <taxon>Bacillales</taxon>
        <taxon>Paenibacillaceae</taxon>
        <taxon>Cohnella</taxon>
    </lineage>
</organism>
<dbReference type="Gene3D" id="3.40.309.10">
    <property type="entry name" value="Aldehyde Dehydrogenase, Chain A, domain 2"/>
    <property type="match status" value="1"/>
</dbReference>
<evidence type="ECO:0000256" key="1">
    <source>
        <dbReference type="ARBA" id="ARBA00009986"/>
    </source>
</evidence>
<evidence type="ECO:0000313" key="6">
    <source>
        <dbReference type="EMBL" id="TJY41554.1"/>
    </source>
</evidence>
<evidence type="ECO:0000256" key="2">
    <source>
        <dbReference type="ARBA" id="ARBA00023002"/>
    </source>
</evidence>
<evidence type="ECO:0000259" key="5">
    <source>
        <dbReference type="Pfam" id="PF00171"/>
    </source>
</evidence>
<dbReference type="Pfam" id="PF00171">
    <property type="entry name" value="Aldedh"/>
    <property type="match status" value="1"/>
</dbReference>